<proteinExistence type="predicted"/>
<reference evidence="1" key="2">
    <citation type="submission" date="2020-11" db="EMBL/GenBank/DDBJ databases">
        <authorList>
            <person name="McCartney M.A."/>
            <person name="Auch B."/>
            <person name="Kono T."/>
            <person name="Mallez S."/>
            <person name="Becker A."/>
            <person name="Gohl D.M."/>
            <person name="Silverstein K.A.T."/>
            <person name="Koren S."/>
            <person name="Bechman K.B."/>
            <person name="Herman A."/>
            <person name="Abrahante J.E."/>
            <person name="Garbe J."/>
        </authorList>
    </citation>
    <scope>NUCLEOTIDE SEQUENCE</scope>
    <source>
        <strain evidence="1">Duluth1</strain>
        <tissue evidence="1">Whole animal</tissue>
    </source>
</reference>
<comment type="caution">
    <text evidence="1">The sequence shown here is derived from an EMBL/GenBank/DDBJ whole genome shotgun (WGS) entry which is preliminary data.</text>
</comment>
<accession>A0A9D4BFE7</accession>
<dbReference type="AlphaFoldDB" id="A0A9D4BFE7"/>
<name>A0A9D4BFE7_DREPO</name>
<dbReference type="Proteomes" id="UP000828390">
    <property type="component" value="Unassembled WGS sequence"/>
</dbReference>
<evidence type="ECO:0000313" key="1">
    <source>
        <dbReference type="EMBL" id="KAH3693071.1"/>
    </source>
</evidence>
<protein>
    <submittedName>
        <fullName evidence="1">Uncharacterized protein</fullName>
    </submittedName>
</protein>
<keyword evidence="2" id="KW-1185">Reference proteome</keyword>
<reference evidence="1" key="1">
    <citation type="journal article" date="2019" name="bioRxiv">
        <title>The Genome of the Zebra Mussel, Dreissena polymorpha: A Resource for Invasive Species Research.</title>
        <authorList>
            <person name="McCartney M.A."/>
            <person name="Auch B."/>
            <person name="Kono T."/>
            <person name="Mallez S."/>
            <person name="Zhang Y."/>
            <person name="Obille A."/>
            <person name="Becker A."/>
            <person name="Abrahante J.E."/>
            <person name="Garbe J."/>
            <person name="Badalamenti J.P."/>
            <person name="Herman A."/>
            <person name="Mangelson H."/>
            <person name="Liachko I."/>
            <person name="Sullivan S."/>
            <person name="Sone E.D."/>
            <person name="Koren S."/>
            <person name="Silverstein K.A.T."/>
            <person name="Beckman K.B."/>
            <person name="Gohl D.M."/>
        </authorList>
    </citation>
    <scope>NUCLEOTIDE SEQUENCE</scope>
    <source>
        <strain evidence="1">Duluth1</strain>
        <tissue evidence="1">Whole animal</tissue>
    </source>
</reference>
<sequence>MQSVIGLNATEAVTVNDINVILPDKTWLVILDLTTIPTKVTSTIKEGGQYRSSVWLFHSCCSLDHCSNHSHFHLGRIEVSTCPIFGFNSGSAAP</sequence>
<organism evidence="1 2">
    <name type="scientific">Dreissena polymorpha</name>
    <name type="common">Zebra mussel</name>
    <name type="synonym">Mytilus polymorpha</name>
    <dbReference type="NCBI Taxonomy" id="45954"/>
    <lineage>
        <taxon>Eukaryota</taxon>
        <taxon>Metazoa</taxon>
        <taxon>Spiralia</taxon>
        <taxon>Lophotrochozoa</taxon>
        <taxon>Mollusca</taxon>
        <taxon>Bivalvia</taxon>
        <taxon>Autobranchia</taxon>
        <taxon>Heteroconchia</taxon>
        <taxon>Euheterodonta</taxon>
        <taxon>Imparidentia</taxon>
        <taxon>Neoheterodontei</taxon>
        <taxon>Myida</taxon>
        <taxon>Dreissenoidea</taxon>
        <taxon>Dreissenidae</taxon>
        <taxon>Dreissena</taxon>
    </lineage>
</organism>
<dbReference type="EMBL" id="JAIWYP010000018">
    <property type="protein sequence ID" value="KAH3693071.1"/>
    <property type="molecule type" value="Genomic_DNA"/>
</dbReference>
<gene>
    <name evidence="1" type="ORF">DPMN_193408</name>
</gene>
<evidence type="ECO:0000313" key="2">
    <source>
        <dbReference type="Proteomes" id="UP000828390"/>
    </source>
</evidence>